<dbReference type="InterPro" id="IPR035930">
    <property type="entry name" value="FomD-like_sf"/>
</dbReference>
<dbReference type="InterPro" id="IPR007295">
    <property type="entry name" value="DUF402"/>
</dbReference>
<reference evidence="2" key="1">
    <citation type="submission" date="2022-01" db="EMBL/GenBank/DDBJ databases">
        <title>Paenibacillus spongiae sp. nov., isolated from marine sponge.</title>
        <authorList>
            <person name="Li Z."/>
            <person name="Zhang M."/>
        </authorList>
    </citation>
    <scope>NUCLEOTIDE SEQUENCE</scope>
    <source>
        <strain evidence="2">PHS-Z3</strain>
    </source>
</reference>
<keyword evidence="3" id="KW-1185">Reference proteome</keyword>
<evidence type="ECO:0000259" key="1">
    <source>
        <dbReference type="Pfam" id="PF04167"/>
    </source>
</evidence>
<protein>
    <submittedName>
        <fullName evidence="2">YgaC family protein</fullName>
    </submittedName>
</protein>
<evidence type="ECO:0000313" key="3">
    <source>
        <dbReference type="Proteomes" id="UP001057877"/>
    </source>
</evidence>
<proteinExistence type="predicted"/>
<dbReference type="RefSeq" id="WP_258385502.1">
    <property type="nucleotide sequence ID" value="NZ_CP091430.1"/>
</dbReference>
<gene>
    <name evidence="2" type="ORF">L1F29_29000</name>
</gene>
<name>A0ABY5SAU1_9BACL</name>
<organism evidence="2 3">
    <name type="scientific">Paenibacillus spongiae</name>
    <dbReference type="NCBI Taxonomy" id="2909671"/>
    <lineage>
        <taxon>Bacteria</taxon>
        <taxon>Bacillati</taxon>
        <taxon>Bacillota</taxon>
        <taxon>Bacilli</taxon>
        <taxon>Bacillales</taxon>
        <taxon>Paenibacillaceae</taxon>
        <taxon>Paenibacillus</taxon>
    </lineage>
</organism>
<accession>A0ABY5SAU1</accession>
<dbReference type="Gene3D" id="2.40.380.10">
    <property type="entry name" value="FomD-like"/>
    <property type="match status" value="1"/>
</dbReference>
<dbReference type="Pfam" id="PF04167">
    <property type="entry name" value="DUF402"/>
    <property type="match status" value="1"/>
</dbReference>
<evidence type="ECO:0000313" key="2">
    <source>
        <dbReference type="EMBL" id="UVI29413.1"/>
    </source>
</evidence>
<dbReference type="Proteomes" id="UP001057877">
    <property type="component" value="Chromosome"/>
</dbReference>
<feature type="domain" description="DUF402" evidence="1">
    <location>
        <begin position="57"/>
        <end position="156"/>
    </location>
</feature>
<dbReference type="SUPFAM" id="SSF159234">
    <property type="entry name" value="FomD-like"/>
    <property type="match status" value="1"/>
</dbReference>
<sequence>MNEGMIKFHNLHLPNEVRVFQIPESNIRVWNDSVMVYEVKFEDEKGENLTFRHYSFYKEWFEINITLDAAGKLITESGPIEWSFNCDICSPCYSKGVNVYNVDLELDILVRSDGKEYIVIDEDDFAQVVSQGLLSEDECIGARKGLESLLQLISSGRLISFLEDICPFADLIRLSDPIPGCKLQLSDVPLLGMPERGCHYGRRE</sequence>
<dbReference type="EMBL" id="CP091430">
    <property type="protein sequence ID" value="UVI29413.1"/>
    <property type="molecule type" value="Genomic_DNA"/>
</dbReference>